<organism evidence="2">
    <name type="scientific">freshwater metagenome</name>
    <dbReference type="NCBI Taxonomy" id="449393"/>
    <lineage>
        <taxon>unclassified sequences</taxon>
        <taxon>metagenomes</taxon>
        <taxon>ecological metagenomes</taxon>
    </lineage>
</organism>
<dbReference type="Gene3D" id="3.90.550.10">
    <property type="entry name" value="Spore Coat Polysaccharide Biosynthesis Protein SpsA, Chain A"/>
    <property type="match status" value="2"/>
</dbReference>
<dbReference type="SUPFAM" id="SSF53448">
    <property type="entry name" value="Nucleotide-diphospho-sugar transferases"/>
    <property type="match status" value="2"/>
</dbReference>
<dbReference type="EMBL" id="CAFBLP010000176">
    <property type="protein sequence ID" value="CAB4899675.1"/>
    <property type="molecule type" value="Genomic_DNA"/>
</dbReference>
<reference evidence="2" key="1">
    <citation type="submission" date="2020-05" db="EMBL/GenBank/DDBJ databases">
        <authorList>
            <person name="Chiriac C."/>
            <person name="Salcher M."/>
            <person name="Ghai R."/>
            <person name="Kavagutti S V."/>
        </authorList>
    </citation>
    <scope>NUCLEOTIDE SEQUENCE</scope>
</reference>
<evidence type="ECO:0000313" key="2">
    <source>
        <dbReference type="EMBL" id="CAB4899675.1"/>
    </source>
</evidence>
<feature type="domain" description="Glycosyltransferase 2-like" evidence="1">
    <location>
        <begin position="297"/>
        <end position="402"/>
    </location>
</feature>
<dbReference type="PANTHER" id="PTHR43685:SF11">
    <property type="entry name" value="GLYCOSYLTRANSFERASE TAGX-RELATED"/>
    <property type="match status" value="1"/>
</dbReference>
<gene>
    <name evidence="2" type="ORF">UFOPK3376_03343</name>
</gene>
<dbReference type="CDD" id="cd00761">
    <property type="entry name" value="Glyco_tranf_GTA_type"/>
    <property type="match status" value="1"/>
</dbReference>
<dbReference type="AlphaFoldDB" id="A0A6J7G2Z9"/>
<proteinExistence type="predicted"/>
<dbReference type="InterPro" id="IPR050834">
    <property type="entry name" value="Glycosyltransf_2"/>
</dbReference>
<dbReference type="InterPro" id="IPR029044">
    <property type="entry name" value="Nucleotide-diphossugar_trans"/>
</dbReference>
<evidence type="ECO:0000259" key="1">
    <source>
        <dbReference type="Pfam" id="PF00535"/>
    </source>
</evidence>
<name>A0A6J7G2Z9_9ZZZZ</name>
<dbReference type="InterPro" id="IPR001173">
    <property type="entry name" value="Glyco_trans_2-like"/>
</dbReference>
<sequence>MVVDHGIAPGRPASWGKVVLLRELLEKYDQVVWVDSDAVIVDPTADIFDGVSRGRHLHLVVHRYLDLEVPNLGVMVMKSSWWSKRFLERIWSCEKYVEHKWWENAAALELLGYDVSAPRRSTRHRTMDGRFVGELDLSWNSIPIQPSAHPRLRHFPGMTQVERLSEMQRAASEMSGSPMAPDQNRSFGCDDQIGVRGLELLERAAARRRFRFRLRHAPRREPSDQRGGQVAQDLAGLSAAHHETRLIAESQAAVIDRMSSRLTELEARLAEATVASEIMATSTWIRACATDSDVLVSVILPTFNRRSFVERAIESVRNQTHRRLEIIVIDDGGSDDTPEFVACVEDDRIRLVRHAHNRGASAARNTGLDHAAGDIVVHLDSDNFFDRDWVQSVVWAFDTYPERHHLYGARVFDDVARAHSPVARGLPGLQLLRWDSEGVLANNLVDMNVLAHRQTSLRFDEGTYSFDDWDFLLKLVDRHGPPLRLPVIAAHYTTDAPDRMMLADPVRHVQNYERIRSRWARPEAR</sequence>
<dbReference type="PANTHER" id="PTHR43685">
    <property type="entry name" value="GLYCOSYLTRANSFERASE"/>
    <property type="match status" value="1"/>
</dbReference>
<dbReference type="Pfam" id="PF00535">
    <property type="entry name" value="Glycos_transf_2"/>
    <property type="match status" value="1"/>
</dbReference>
<accession>A0A6J7G2Z9</accession>
<protein>
    <submittedName>
        <fullName evidence="2">Unannotated protein</fullName>
    </submittedName>
</protein>